<accession>A0A0A9FRG3</accession>
<proteinExistence type="predicted"/>
<evidence type="ECO:0000313" key="1">
    <source>
        <dbReference type="EMBL" id="JAE12911.1"/>
    </source>
</evidence>
<reference evidence="1" key="2">
    <citation type="journal article" date="2015" name="Data Brief">
        <title>Shoot transcriptome of the giant reed, Arundo donax.</title>
        <authorList>
            <person name="Barrero R.A."/>
            <person name="Guerrero F.D."/>
            <person name="Moolhuijzen P."/>
            <person name="Goolsby J.A."/>
            <person name="Tidwell J."/>
            <person name="Bellgard S.E."/>
            <person name="Bellgard M.I."/>
        </authorList>
    </citation>
    <scope>NUCLEOTIDE SEQUENCE</scope>
    <source>
        <tissue evidence="1">Shoot tissue taken approximately 20 cm above the soil surface</tissue>
    </source>
</reference>
<dbReference type="EMBL" id="GBRH01184985">
    <property type="protein sequence ID" value="JAE12911.1"/>
    <property type="molecule type" value="Transcribed_RNA"/>
</dbReference>
<reference evidence="1" key="1">
    <citation type="submission" date="2014-09" db="EMBL/GenBank/DDBJ databases">
        <authorList>
            <person name="Magalhaes I.L.F."/>
            <person name="Oliveira U."/>
            <person name="Santos F.R."/>
            <person name="Vidigal T.H.D.A."/>
            <person name="Brescovit A.D."/>
            <person name="Santos A.J."/>
        </authorList>
    </citation>
    <scope>NUCLEOTIDE SEQUENCE</scope>
    <source>
        <tissue evidence="1">Shoot tissue taken approximately 20 cm above the soil surface</tissue>
    </source>
</reference>
<protein>
    <submittedName>
        <fullName evidence="1">Uncharacterized protein</fullName>
    </submittedName>
</protein>
<name>A0A0A9FRG3_ARUDO</name>
<sequence length="13" mass="1511">MFGGTSMMYFLIL</sequence>
<organism evidence="1">
    <name type="scientific">Arundo donax</name>
    <name type="common">Giant reed</name>
    <name type="synonym">Donax arundinaceus</name>
    <dbReference type="NCBI Taxonomy" id="35708"/>
    <lineage>
        <taxon>Eukaryota</taxon>
        <taxon>Viridiplantae</taxon>
        <taxon>Streptophyta</taxon>
        <taxon>Embryophyta</taxon>
        <taxon>Tracheophyta</taxon>
        <taxon>Spermatophyta</taxon>
        <taxon>Magnoliopsida</taxon>
        <taxon>Liliopsida</taxon>
        <taxon>Poales</taxon>
        <taxon>Poaceae</taxon>
        <taxon>PACMAD clade</taxon>
        <taxon>Arundinoideae</taxon>
        <taxon>Arundineae</taxon>
        <taxon>Arundo</taxon>
    </lineage>
</organism>